<sequence length="152" mass="17384">MNVNREANTTNRQIDLYVFAGGSVAAVRYRDEILHPLVRTFIAAMGTDAIFMDDNARPHSARLVRSYLESETIPQMAWPARSPDLNPIQHVWYMMGRRIAGRNVPPGTLHEFLQALLQEWALLQQQAINDTIASMPRRCQACISTRGYHTRY</sequence>
<dbReference type="InterPro" id="IPR036397">
    <property type="entry name" value="RNaseH_sf"/>
</dbReference>
<dbReference type="Pfam" id="PF13358">
    <property type="entry name" value="DDE_3"/>
    <property type="match status" value="1"/>
</dbReference>
<dbReference type="Proteomes" id="UP000499080">
    <property type="component" value="Unassembled WGS sequence"/>
</dbReference>
<dbReference type="Gene3D" id="3.30.420.10">
    <property type="entry name" value="Ribonuclease H-like superfamily/Ribonuclease H"/>
    <property type="match status" value="1"/>
</dbReference>
<evidence type="ECO:0000313" key="2">
    <source>
        <dbReference type="EMBL" id="GBN18587.1"/>
    </source>
</evidence>
<evidence type="ECO:0000313" key="3">
    <source>
        <dbReference type="Proteomes" id="UP000499080"/>
    </source>
</evidence>
<feature type="domain" description="Tc1-like transposase DDE" evidence="1">
    <location>
        <begin position="40"/>
        <end position="101"/>
    </location>
</feature>
<dbReference type="OrthoDB" id="6286709at2759"/>
<dbReference type="GO" id="GO:0003676">
    <property type="term" value="F:nucleic acid binding"/>
    <property type="evidence" value="ECO:0007669"/>
    <property type="project" value="InterPro"/>
</dbReference>
<organism evidence="2 3">
    <name type="scientific">Araneus ventricosus</name>
    <name type="common">Orbweaver spider</name>
    <name type="synonym">Epeira ventricosa</name>
    <dbReference type="NCBI Taxonomy" id="182803"/>
    <lineage>
        <taxon>Eukaryota</taxon>
        <taxon>Metazoa</taxon>
        <taxon>Ecdysozoa</taxon>
        <taxon>Arthropoda</taxon>
        <taxon>Chelicerata</taxon>
        <taxon>Arachnida</taxon>
        <taxon>Araneae</taxon>
        <taxon>Araneomorphae</taxon>
        <taxon>Entelegynae</taxon>
        <taxon>Araneoidea</taxon>
        <taxon>Araneidae</taxon>
        <taxon>Araneus</taxon>
    </lineage>
</organism>
<gene>
    <name evidence="2" type="ORF">AVEN_220769_1</name>
</gene>
<comment type="caution">
    <text evidence="2">The sequence shown here is derived from an EMBL/GenBank/DDBJ whole genome shotgun (WGS) entry which is preliminary data.</text>
</comment>
<dbReference type="AlphaFoldDB" id="A0A4Y2LYT4"/>
<keyword evidence="3" id="KW-1185">Reference proteome</keyword>
<evidence type="ECO:0000259" key="1">
    <source>
        <dbReference type="Pfam" id="PF13358"/>
    </source>
</evidence>
<name>A0A4Y2LYT4_ARAVE</name>
<accession>A0A4Y2LYT4</accession>
<reference evidence="2 3" key="1">
    <citation type="journal article" date="2019" name="Sci. Rep.">
        <title>Orb-weaving spider Araneus ventricosus genome elucidates the spidroin gene catalogue.</title>
        <authorList>
            <person name="Kono N."/>
            <person name="Nakamura H."/>
            <person name="Ohtoshi R."/>
            <person name="Moran D.A.P."/>
            <person name="Shinohara A."/>
            <person name="Yoshida Y."/>
            <person name="Fujiwara M."/>
            <person name="Mori M."/>
            <person name="Tomita M."/>
            <person name="Arakawa K."/>
        </authorList>
    </citation>
    <scope>NUCLEOTIDE SEQUENCE [LARGE SCALE GENOMIC DNA]</scope>
</reference>
<dbReference type="InterPro" id="IPR038717">
    <property type="entry name" value="Tc1-like_DDE_dom"/>
</dbReference>
<protein>
    <recommendedName>
        <fullName evidence="1">Tc1-like transposase DDE domain-containing protein</fullName>
    </recommendedName>
</protein>
<dbReference type="EMBL" id="BGPR01006391">
    <property type="protein sequence ID" value="GBN18587.1"/>
    <property type="molecule type" value="Genomic_DNA"/>
</dbReference>
<proteinExistence type="predicted"/>